<comment type="caution">
    <text evidence="4">The sequence shown here is derived from an EMBL/GenBank/DDBJ whole genome shotgun (WGS) entry which is preliminary data.</text>
</comment>
<evidence type="ECO:0000256" key="3">
    <source>
        <dbReference type="PROSITE-ProRule" id="PRU00708"/>
    </source>
</evidence>
<dbReference type="Proteomes" id="UP001151752">
    <property type="component" value="Chromosome 10"/>
</dbReference>
<evidence type="ECO:0000313" key="5">
    <source>
        <dbReference type="Proteomes" id="UP001151752"/>
    </source>
</evidence>
<evidence type="ECO:0000256" key="1">
    <source>
        <dbReference type="ARBA" id="ARBA00007626"/>
    </source>
</evidence>
<feature type="repeat" description="PPR" evidence="3">
    <location>
        <begin position="308"/>
        <end position="342"/>
    </location>
</feature>
<feature type="repeat" description="PPR" evidence="3">
    <location>
        <begin position="583"/>
        <end position="617"/>
    </location>
</feature>
<accession>A0A9Q0WS34</accession>
<dbReference type="InterPro" id="IPR002885">
    <property type="entry name" value="PPR_rpt"/>
</dbReference>
<feature type="repeat" description="PPR" evidence="3">
    <location>
        <begin position="408"/>
        <end position="442"/>
    </location>
</feature>
<protein>
    <submittedName>
        <fullName evidence="4">PENTATRICOPEPTIDE REPEAT-CONTAINING PROTEIN PET309 MITOCHONDRIAL</fullName>
    </submittedName>
</protein>
<feature type="repeat" description="PPR" evidence="3">
    <location>
        <begin position="171"/>
        <end position="205"/>
    </location>
</feature>
<dbReference type="PANTHER" id="PTHR47932:SF2">
    <property type="entry name" value="OS10G0484300 PROTEIN"/>
    <property type="match status" value="1"/>
</dbReference>
<reference evidence="4" key="1">
    <citation type="submission" date="2022-11" db="EMBL/GenBank/DDBJ databases">
        <authorList>
            <person name="Hyden B.L."/>
            <person name="Feng K."/>
            <person name="Yates T."/>
            <person name="Jawdy S."/>
            <person name="Smart L.B."/>
            <person name="Muchero W."/>
        </authorList>
    </citation>
    <scope>NUCLEOTIDE SEQUENCE</scope>
    <source>
        <tissue evidence="4">Shoot tip</tissue>
    </source>
</reference>
<dbReference type="PANTHER" id="PTHR47932">
    <property type="entry name" value="ATPASE EXPRESSION PROTEIN 3"/>
    <property type="match status" value="1"/>
</dbReference>
<evidence type="ECO:0000313" key="4">
    <source>
        <dbReference type="EMBL" id="KAJ6772132.1"/>
    </source>
</evidence>
<sequence>MLNKWTRSLRFPIKPTVLTSLSSLIFSKLSVSSASNLAAATTTTPIAQISTDPVHAILSGFRDLGFRQFVSGHYFKDLVLMLNQAQMDDVIQSLSVENADFVVDFYHLLRNEFGFQHSRGSRFMVSHVLARKRRFKDLRLVLDQMLQEEGTGSAPLLCKLLFSSFKSWDSSNVVWDMLAFIYSRFGMVHDALFVLVKMKEQSLRPSIQTYNSLLHNLRHTDMMWDVYNDIKDSGAPLSARTSSIIVDGLCGQSRFQDAVFFLRQNDGKEFAPSVVSFNTIISRSCKLGLADVAKSFFCMMLKYGILPDTYSYNILIHGLIVAGSMEEALELTDDMEKQGLQPDMVTYKIIAKGFHLLSLMSGAREIIQKMLTDEKVKPDLVTYTILICGHCQMGNIEEALRLRRDLLSSVTYTTLMNAYCEEGNINKLHELLLEMNLKGTEPTLVTYTVVIKGLCKQRKVEESVQLLEDMHAKGLAPDQITYNTIIQCFCKAKDMRKAFELLDEMLIHNLEPTPATYNILIDGLCRYGDVKDADCVLVSLQERNISLTKVAYTTMIKAHCVRGDAQRAVKVFHQMVEKGFEVSIKDYSAVINRLCKRCLTNEAKYFFCIMLSDGVTPDQEIFEMMLNAFHRAGHVHSVFELLAVMIKFGLLHD</sequence>
<dbReference type="Gene3D" id="1.25.40.10">
    <property type="entry name" value="Tetratricopeptide repeat domain"/>
    <property type="match status" value="6"/>
</dbReference>
<dbReference type="EMBL" id="JAPFFM010000002">
    <property type="protein sequence ID" value="KAJ6772132.1"/>
    <property type="molecule type" value="Genomic_DNA"/>
</dbReference>
<dbReference type="Pfam" id="PF12854">
    <property type="entry name" value="PPR_1"/>
    <property type="match status" value="1"/>
</dbReference>
<gene>
    <name evidence="4" type="ORF">OIU74_018383</name>
</gene>
<dbReference type="PROSITE" id="PS51375">
    <property type="entry name" value="PPR"/>
    <property type="match status" value="9"/>
</dbReference>
<reference evidence="4" key="2">
    <citation type="journal article" date="2023" name="Int. J. Mol. Sci.">
        <title>De Novo Assembly and Annotation of 11 Diverse Shrub Willow (Salix) Genomes Reveals Novel Gene Organization in Sex-Linked Regions.</title>
        <authorList>
            <person name="Hyden B."/>
            <person name="Feng K."/>
            <person name="Yates T.B."/>
            <person name="Jawdy S."/>
            <person name="Cereghino C."/>
            <person name="Smart L.B."/>
            <person name="Muchero W."/>
        </authorList>
    </citation>
    <scope>NUCLEOTIDE SEQUENCE</scope>
    <source>
        <tissue evidence="4">Shoot tip</tissue>
    </source>
</reference>
<dbReference type="InterPro" id="IPR011990">
    <property type="entry name" value="TPR-like_helical_dom_sf"/>
</dbReference>
<dbReference type="AlphaFoldDB" id="A0A9Q0WS34"/>
<dbReference type="Pfam" id="PF13812">
    <property type="entry name" value="PPR_3"/>
    <property type="match status" value="1"/>
</dbReference>
<proteinExistence type="inferred from homology"/>
<feature type="repeat" description="PPR" evidence="3">
    <location>
        <begin position="548"/>
        <end position="582"/>
    </location>
</feature>
<keyword evidence="5" id="KW-1185">Reference proteome</keyword>
<feature type="repeat" description="PPR" evidence="3">
    <location>
        <begin position="513"/>
        <end position="547"/>
    </location>
</feature>
<feature type="repeat" description="PPR" evidence="3">
    <location>
        <begin position="443"/>
        <end position="477"/>
    </location>
</feature>
<keyword evidence="2" id="KW-0677">Repeat</keyword>
<name>A0A9Q0WS34_9ROSI</name>
<feature type="repeat" description="PPR" evidence="3">
    <location>
        <begin position="478"/>
        <end position="512"/>
    </location>
</feature>
<dbReference type="GO" id="GO:0003729">
    <property type="term" value="F:mRNA binding"/>
    <property type="evidence" value="ECO:0007669"/>
    <property type="project" value="TreeGrafter"/>
</dbReference>
<dbReference type="Pfam" id="PF13041">
    <property type="entry name" value="PPR_2"/>
    <property type="match status" value="4"/>
</dbReference>
<dbReference type="NCBIfam" id="TIGR00756">
    <property type="entry name" value="PPR"/>
    <property type="match status" value="9"/>
</dbReference>
<comment type="similarity">
    <text evidence="1">Belongs to the PPR family. P subfamily.</text>
</comment>
<feature type="repeat" description="PPR" evidence="3">
    <location>
        <begin position="273"/>
        <end position="307"/>
    </location>
</feature>
<evidence type="ECO:0000256" key="2">
    <source>
        <dbReference type="ARBA" id="ARBA00022737"/>
    </source>
</evidence>
<organism evidence="4 5">
    <name type="scientific">Salix koriyanagi</name>
    <dbReference type="NCBI Taxonomy" id="2511006"/>
    <lineage>
        <taxon>Eukaryota</taxon>
        <taxon>Viridiplantae</taxon>
        <taxon>Streptophyta</taxon>
        <taxon>Embryophyta</taxon>
        <taxon>Tracheophyta</taxon>
        <taxon>Spermatophyta</taxon>
        <taxon>Magnoliopsida</taxon>
        <taxon>eudicotyledons</taxon>
        <taxon>Gunneridae</taxon>
        <taxon>Pentapetalae</taxon>
        <taxon>rosids</taxon>
        <taxon>fabids</taxon>
        <taxon>Malpighiales</taxon>
        <taxon>Salicaceae</taxon>
        <taxon>Saliceae</taxon>
        <taxon>Salix</taxon>
    </lineage>
</organism>